<comment type="similarity">
    <text evidence="2">Belongs to the KAE1 / TsaD family. TsaB subfamily.</text>
</comment>
<dbReference type="AlphaFoldDB" id="A0A450S0W1"/>
<dbReference type="CDD" id="cd24032">
    <property type="entry name" value="ASKHA_NBD_TsaB"/>
    <property type="match status" value="1"/>
</dbReference>
<dbReference type="InterPro" id="IPR000905">
    <property type="entry name" value="Gcp-like_dom"/>
</dbReference>
<evidence type="ECO:0000259" key="7">
    <source>
        <dbReference type="Pfam" id="PF00814"/>
    </source>
</evidence>
<reference evidence="8" key="1">
    <citation type="submission" date="2019-02" db="EMBL/GenBank/DDBJ databases">
        <authorList>
            <person name="Gruber-Vodicka R. H."/>
            <person name="Seah K. B. B."/>
        </authorList>
    </citation>
    <scope>NUCLEOTIDE SEQUENCE</scope>
    <source>
        <strain evidence="8">BECK_BZ15</strain>
    </source>
</reference>
<organism evidence="8">
    <name type="scientific">Candidatus Kentrum sp. FW</name>
    <dbReference type="NCBI Taxonomy" id="2126338"/>
    <lineage>
        <taxon>Bacteria</taxon>
        <taxon>Pseudomonadati</taxon>
        <taxon>Pseudomonadota</taxon>
        <taxon>Gammaproteobacteria</taxon>
        <taxon>Candidatus Kentrum</taxon>
    </lineage>
</organism>
<keyword evidence="5" id="KW-0819">tRNA processing</keyword>
<gene>
    <name evidence="8" type="ORF">BECKFW1821A_GA0114235_100925</name>
</gene>
<dbReference type="InterPro" id="IPR022496">
    <property type="entry name" value="T6A_TsaB"/>
</dbReference>
<dbReference type="PANTHER" id="PTHR11735">
    <property type="entry name" value="TRNA N6-ADENOSINE THREONYLCARBAMOYLTRANSFERASE"/>
    <property type="match status" value="1"/>
</dbReference>
<dbReference type="PANTHER" id="PTHR11735:SF11">
    <property type="entry name" value="TRNA THREONYLCARBAMOYLADENOSINE BIOSYNTHESIS PROTEIN TSAB"/>
    <property type="match status" value="1"/>
</dbReference>
<protein>
    <recommendedName>
        <fullName evidence="3">tRNA threonylcarbamoyladenosine biosynthesis protein TsaB</fullName>
    </recommendedName>
    <alternativeName>
        <fullName evidence="6">t(6)A37 threonylcarbamoyladenosine biosynthesis protein TsaB</fullName>
    </alternativeName>
</protein>
<evidence type="ECO:0000256" key="6">
    <source>
        <dbReference type="ARBA" id="ARBA00032446"/>
    </source>
</evidence>
<accession>A0A450S0W1</accession>
<keyword evidence="4" id="KW-0963">Cytoplasm</keyword>
<dbReference type="EMBL" id="CAADEW010000009">
    <property type="protein sequence ID" value="VFJ45283.1"/>
    <property type="molecule type" value="Genomic_DNA"/>
</dbReference>
<evidence type="ECO:0000256" key="2">
    <source>
        <dbReference type="ARBA" id="ARBA00010493"/>
    </source>
</evidence>
<dbReference type="Pfam" id="PF00814">
    <property type="entry name" value="TsaD"/>
    <property type="match status" value="1"/>
</dbReference>
<name>A0A450S0W1_9GAMM</name>
<dbReference type="SUPFAM" id="SSF53067">
    <property type="entry name" value="Actin-like ATPase domain"/>
    <property type="match status" value="2"/>
</dbReference>
<evidence type="ECO:0000256" key="4">
    <source>
        <dbReference type="ARBA" id="ARBA00022490"/>
    </source>
</evidence>
<dbReference type="Gene3D" id="3.30.420.40">
    <property type="match status" value="2"/>
</dbReference>
<evidence type="ECO:0000256" key="1">
    <source>
        <dbReference type="ARBA" id="ARBA00004496"/>
    </source>
</evidence>
<sequence length="232" mass="25219">MKSILAIDTSTDACSVALYSGGEYSESHVLAPRRHTEILLPEIEALLSRSALSLHDLDGLAFGRGPGAFTGLRIATGVIQGLAFGTGLPVIPISSLQALAQGIWREHKERNVLTALDARMGEVYWGAYRIGPGGLAVSVTDECVCVPEKVTLPEGSWFGAGSGWTTYGEVLDQRIKQLSNHDRVRRELRSIEQDCYPHARDVATLAIAALEHTEIVTAEQAQPVYLRDRVVR</sequence>
<dbReference type="FunFam" id="3.30.420.40:FF:000097">
    <property type="entry name" value="tRNA threonylcarbamoyladenosine biosynthesis protein TsaB"/>
    <property type="match status" value="1"/>
</dbReference>
<dbReference type="NCBIfam" id="TIGR03725">
    <property type="entry name" value="T6A_YeaZ"/>
    <property type="match status" value="1"/>
</dbReference>
<comment type="subcellular location">
    <subcellularLocation>
        <location evidence="1">Cytoplasm</location>
    </subcellularLocation>
</comment>
<dbReference type="GO" id="GO:0005829">
    <property type="term" value="C:cytosol"/>
    <property type="evidence" value="ECO:0007669"/>
    <property type="project" value="TreeGrafter"/>
</dbReference>
<evidence type="ECO:0000256" key="3">
    <source>
        <dbReference type="ARBA" id="ARBA00019012"/>
    </source>
</evidence>
<proteinExistence type="inferred from homology"/>
<dbReference type="GO" id="GO:0002949">
    <property type="term" value="P:tRNA threonylcarbamoyladenosine modification"/>
    <property type="evidence" value="ECO:0007669"/>
    <property type="project" value="InterPro"/>
</dbReference>
<evidence type="ECO:0000256" key="5">
    <source>
        <dbReference type="ARBA" id="ARBA00022694"/>
    </source>
</evidence>
<dbReference type="InterPro" id="IPR043129">
    <property type="entry name" value="ATPase_NBD"/>
</dbReference>
<evidence type="ECO:0000313" key="8">
    <source>
        <dbReference type="EMBL" id="VFJ45283.1"/>
    </source>
</evidence>
<feature type="domain" description="Gcp-like" evidence="7">
    <location>
        <begin position="30"/>
        <end position="151"/>
    </location>
</feature>